<organism evidence="13">
    <name type="scientific">Steinernema carpocapsae</name>
    <name type="common">Entomopathogenic nematode</name>
    <dbReference type="NCBI Taxonomy" id="34508"/>
    <lineage>
        <taxon>Eukaryota</taxon>
        <taxon>Metazoa</taxon>
        <taxon>Ecdysozoa</taxon>
        <taxon>Nematoda</taxon>
        <taxon>Chromadorea</taxon>
        <taxon>Rhabditida</taxon>
        <taxon>Tylenchina</taxon>
        <taxon>Panagrolaimomorpha</taxon>
        <taxon>Strongyloidoidea</taxon>
        <taxon>Steinernematidae</taxon>
        <taxon>Steinernema</taxon>
    </lineage>
</organism>
<sequence>MRSRTKRAASPTTPASPPPAVVRRRNSTHKTRSKSTDDEAEDAAANLRRLALHCGCISCPCAGFRRKNEPLSPDRTWIRSIPKSTICSTCDHPLANHSDLVANISPADQQQLIKIAADVESLIDRLKSQESSSVKHVLFELLKALQKTMRSREPNVMKTFPKTFGMPPFQEPTAIRLVAAYLSCLRLSEAGAAIQVSIALMYLKTLNSWDVPAPESLLEKADPDYKLMFSRWLFFCSLPKTYKSIPCYDAVSCFGRKFLLSTNTAFQNVLNTKCKQLKKARDSVESFAVKFQKFLSKEYDLQEDRLDPEAVYRFEQALITGFHESLNVLPLKLELSSTSELHNGELNGVEFDDEKPSTSFTLPPVPDGRRKKLPKNDKTPLCSPKKWERTNVDFPLELIESGIKRNEAEKASRDIDRTFKPKDDPFYVAVKRLESVKKEIEEGVIWFRVIANSLDPTQDEEELTWLLDVVKLFVKQLPKMPIEYVTRIVFDHRQQTMVLLKKDYGVTGGICFREFDTQGFSEIVFCAVYGNQQIRGYGTHLMNHLKDYSIRSRKIYHLLTYADEFATGYFKKQGFTENITLPYQQYNGYLKHYEGATLMECQLHPKVVYTDLPSFLLRSRDLYKCMARESHPYLRLKYGGIEHLFKEKKESAILPISKIPGVNQLDDRGKGVAPSAFSNSDLLSTLRTVHRKIKEDQHSWPFLEPVEASDVPEYYEHIFYPIDLTTIGERIDRKYYNHEHLFIADLNRMFDNCYKFNGIDTEYYKAGYYLHKRFRQLWKHYFPTSALKVSLPAQEPLI</sequence>
<dbReference type="SUPFAM" id="SSF55729">
    <property type="entry name" value="Acyl-CoA N-acyltransferases (Nat)"/>
    <property type="match status" value="1"/>
</dbReference>
<dbReference type="SMART" id="SM00297">
    <property type="entry name" value="BROMO"/>
    <property type="match status" value="1"/>
</dbReference>
<feature type="region of interest" description="Disordered" evidence="10">
    <location>
        <begin position="1"/>
        <end position="41"/>
    </location>
</feature>
<evidence type="ECO:0000256" key="3">
    <source>
        <dbReference type="ARBA" id="ARBA00008607"/>
    </source>
</evidence>
<evidence type="ECO:0000256" key="9">
    <source>
        <dbReference type="PROSITE-ProRule" id="PRU00035"/>
    </source>
</evidence>
<evidence type="ECO:0000256" key="2">
    <source>
        <dbReference type="ARBA" id="ARBA00004300"/>
    </source>
</evidence>
<reference evidence="13" key="1">
    <citation type="submission" date="2013-11" db="EMBL/GenBank/DDBJ databases">
        <authorList>
            <person name="Sternberg P."/>
            <person name="Dillman A."/>
            <person name="Macchietto M."/>
        </authorList>
    </citation>
    <scope>NUCLEOTIDE SEQUENCE</scope>
    <source>
        <strain evidence="13">ALL</strain>
    </source>
</reference>
<keyword evidence="7" id="KW-0539">Nucleus</keyword>
<feature type="domain" description="Bromo" evidence="11">
    <location>
        <begin position="694"/>
        <end position="764"/>
    </location>
</feature>
<evidence type="ECO:0000259" key="12">
    <source>
        <dbReference type="PROSITE" id="PS51186"/>
    </source>
</evidence>
<keyword evidence="4 9" id="KW-0103">Bromodomain</keyword>
<dbReference type="AlphaFoldDB" id="A0A4U5P726"/>
<name>A0A4U5P726_STECR</name>
<comment type="caution">
    <text evidence="13">The sequence shown here is derived from an EMBL/GenBank/DDBJ whole genome shotgun (WGS) entry which is preliminary data.</text>
</comment>
<dbReference type="PROSITE" id="PS51186">
    <property type="entry name" value="GNAT"/>
    <property type="match status" value="1"/>
</dbReference>
<dbReference type="SUPFAM" id="SSF47370">
    <property type="entry name" value="Bromodomain"/>
    <property type="match status" value="1"/>
</dbReference>
<comment type="similarity">
    <text evidence="3">Belongs to the acetyltransferase family. GCN5 subfamily.</text>
</comment>
<feature type="domain" description="N-acetyltransferase" evidence="12">
    <location>
        <begin position="456"/>
        <end position="604"/>
    </location>
</feature>
<dbReference type="Gene3D" id="3.40.630.30">
    <property type="match status" value="1"/>
</dbReference>
<evidence type="ECO:0000259" key="11">
    <source>
        <dbReference type="PROSITE" id="PS50014"/>
    </source>
</evidence>
<evidence type="ECO:0008006" key="14">
    <source>
        <dbReference type="Google" id="ProtNLM"/>
    </source>
</evidence>
<evidence type="ECO:0000313" key="13">
    <source>
        <dbReference type="EMBL" id="TKR92119.1"/>
    </source>
</evidence>
<dbReference type="InterPro" id="IPR016181">
    <property type="entry name" value="Acyl_CoA_acyltransferase"/>
</dbReference>
<protein>
    <recommendedName>
        <fullName evidence="14">Histone acetyltransferase</fullName>
    </recommendedName>
</protein>
<evidence type="ECO:0000256" key="10">
    <source>
        <dbReference type="SAM" id="MobiDB-lite"/>
    </source>
</evidence>
<dbReference type="Pfam" id="PF00439">
    <property type="entry name" value="Bromodomain"/>
    <property type="match status" value="1"/>
</dbReference>
<dbReference type="InterPro" id="IPR001487">
    <property type="entry name" value="Bromodomain"/>
</dbReference>
<evidence type="ECO:0000256" key="1">
    <source>
        <dbReference type="ARBA" id="ARBA00004123"/>
    </source>
</evidence>
<evidence type="ECO:0000256" key="5">
    <source>
        <dbReference type="ARBA" id="ARBA00023159"/>
    </source>
</evidence>
<dbReference type="PRINTS" id="PR00503">
    <property type="entry name" value="BROMODOMAIN"/>
</dbReference>
<feature type="compositionally biased region" description="Basic residues" evidence="10">
    <location>
        <begin position="22"/>
        <end position="33"/>
    </location>
</feature>
<dbReference type="EMBL" id="AZBU02000002">
    <property type="protein sequence ID" value="TKR92119.1"/>
    <property type="molecule type" value="Genomic_DNA"/>
</dbReference>
<evidence type="ECO:0000256" key="4">
    <source>
        <dbReference type="ARBA" id="ARBA00023117"/>
    </source>
</evidence>
<dbReference type="Gene3D" id="1.20.920.10">
    <property type="entry name" value="Bromodomain-like"/>
    <property type="match status" value="1"/>
</dbReference>
<keyword evidence="6" id="KW-0963">Cytoplasm</keyword>
<dbReference type="PANTHER" id="PTHR45750:SF3">
    <property type="entry name" value="HISTONE ACETYLTRANSFERASE"/>
    <property type="match status" value="1"/>
</dbReference>
<reference evidence="13" key="2">
    <citation type="journal article" date="2015" name="Genome Biol.">
        <title>Comparative genomics of Steinernema reveals deeply conserved gene regulatory networks.</title>
        <authorList>
            <person name="Dillman A.R."/>
            <person name="Macchietto M."/>
            <person name="Porter C.F."/>
            <person name="Rogers A."/>
            <person name="Williams B."/>
            <person name="Antoshechkin I."/>
            <person name="Lee M.M."/>
            <person name="Goodwin Z."/>
            <person name="Lu X."/>
            <person name="Lewis E.E."/>
            <person name="Goodrich-Blair H."/>
            <person name="Stock S.P."/>
            <person name="Adams B.J."/>
            <person name="Sternberg P.W."/>
            <person name="Mortazavi A."/>
        </authorList>
    </citation>
    <scope>NUCLEOTIDE SEQUENCE [LARGE SCALE GENOMIC DNA]</scope>
    <source>
        <strain evidence="13">ALL</strain>
    </source>
</reference>
<dbReference type="PROSITE" id="PS50014">
    <property type="entry name" value="BROMODOMAIN_2"/>
    <property type="match status" value="1"/>
</dbReference>
<proteinExistence type="inferred from homology"/>
<dbReference type="Pfam" id="PF06466">
    <property type="entry name" value="PCAF_N"/>
    <property type="match status" value="1"/>
</dbReference>
<dbReference type="InterPro" id="IPR000182">
    <property type="entry name" value="GNAT_dom"/>
</dbReference>
<evidence type="ECO:0000256" key="7">
    <source>
        <dbReference type="ARBA" id="ARBA00023242"/>
    </source>
</evidence>
<dbReference type="STRING" id="34508.A0A4U5P726"/>
<dbReference type="GO" id="GO:0045944">
    <property type="term" value="P:positive regulation of transcription by RNA polymerase II"/>
    <property type="evidence" value="ECO:0007669"/>
    <property type="project" value="TreeGrafter"/>
</dbReference>
<dbReference type="GO" id="GO:0140672">
    <property type="term" value="C:ATAC complex"/>
    <property type="evidence" value="ECO:0007669"/>
    <property type="project" value="TreeGrafter"/>
</dbReference>
<dbReference type="InterPro" id="IPR037800">
    <property type="entry name" value="GCN5"/>
</dbReference>
<dbReference type="GO" id="GO:0005813">
    <property type="term" value="C:centrosome"/>
    <property type="evidence" value="ECO:0007669"/>
    <property type="project" value="UniProtKB-SubCell"/>
</dbReference>
<gene>
    <name evidence="13" type="ORF">L596_006833</name>
</gene>
<comment type="subcellular location">
    <subcellularLocation>
        <location evidence="2">Cytoplasm</location>
        <location evidence="2">Cytoskeleton</location>
        <location evidence="2">Microtubule organizing center</location>
        <location evidence="2">Centrosome</location>
    </subcellularLocation>
    <subcellularLocation>
        <location evidence="1">Nucleus</location>
    </subcellularLocation>
</comment>
<keyword evidence="6" id="KW-0206">Cytoskeleton</keyword>
<dbReference type="PANTHER" id="PTHR45750">
    <property type="entry name" value="GH11602P"/>
    <property type="match status" value="1"/>
</dbReference>
<dbReference type="GO" id="GO:0043992">
    <property type="term" value="F:histone H3K9 acetyltransferase activity"/>
    <property type="evidence" value="ECO:0007669"/>
    <property type="project" value="UniProtKB-ARBA"/>
</dbReference>
<dbReference type="GO" id="GO:0005634">
    <property type="term" value="C:nucleus"/>
    <property type="evidence" value="ECO:0007669"/>
    <property type="project" value="UniProtKB-SubCell"/>
</dbReference>
<dbReference type="InterPro" id="IPR036427">
    <property type="entry name" value="Bromodomain-like_sf"/>
</dbReference>
<evidence type="ECO:0000256" key="6">
    <source>
        <dbReference type="ARBA" id="ARBA00023212"/>
    </source>
</evidence>
<dbReference type="OrthoDB" id="1937912at2759"/>
<keyword evidence="5" id="KW-0010">Activator</keyword>
<accession>A0A4U5P726</accession>
<feature type="region of interest" description="Disordered" evidence="10">
    <location>
        <begin position="352"/>
        <end position="384"/>
    </location>
</feature>
<comment type="catalytic activity">
    <reaction evidence="8">
        <text>L-lysyl-[histone] + acetyl-CoA = N(6)-acetyl-L-lysyl-[histone] + CoA + H(+)</text>
        <dbReference type="Rhea" id="RHEA:21992"/>
        <dbReference type="Rhea" id="RHEA-COMP:9845"/>
        <dbReference type="Rhea" id="RHEA-COMP:11338"/>
        <dbReference type="ChEBI" id="CHEBI:15378"/>
        <dbReference type="ChEBI" id="CHEBI:29969"/>
        <dbReference type="ChEBI" id="CHEBI:57287"/>
        <dbReference type="ChEBI" id="CHEBI:57288"/>
        <dbReference type="ChEBI" id="CHEBI:61930"/>
        <dbReference type="EC" id="2.3.1.48"/>
    </reaction>
    <physiologicalReaction direction="left-to-right" evidence="8">
        <dbReference type="Rhea" id="RHEA:21993"/>
    </physiologicalReaction>
</comment>
<evidence type="ECO:0000256" key="8">
    <source>
        <dbReference type="ARBA" id="ARBA00048940"/>
    </source>
</evidence>
<dbReference type="InterPro" id="IPR009464">
    <property type="entry name" value="PCAF_N"/>
</dbReference>
<reference evidence="13" key="3">
    <citation type="journal article" date="2019" name="G3 (Bethesda)">
        <title>Hybrid Assembly of the Genome of the Entomopathogenic Nematode Steinernema carpocapsae Identifies the X-Chromosome.</title>
        <authorList>
            <person name="Serra L."/>
            <person name="Macchietto M."/>
            <person name="Macias-Munoz A."/>
            <person name="McGill C.J."/>
            <person name="Rodriguez I.M."/>
            <person name="Rodriguez B."/>
            <person name="Murad R."/>
            <person name="Mortazavi A."/>
        </authorList>
    </citation>
    <scope>NUCLEOTIDE SEQUENCE</scope>
    <source>
        <strain evidence="13">ALL</strain>
    </source>
</reference>
<dbReference type="Pfam" id="PF00583">
    <property type="entry name" value="Acetyltransf_1"/>
    <property type="match status" value="1"/>
</dbReference>